<dbReference type="InterPro" id="IPR009100">
    <property type="entry name" value="AcylCoA_DH/oxidase_NM_dom_sf"/>
</dbReference>
<evidence type="ECO:0000256" key="2">
    <source>
        <dbReference type="ARBA" id="ARBA00009347"/>
    </source>
</evidence>
<dbReference type="Gene3D" id="2.40.110.10">
    <property type="entry name" value="Butyryl-CoA Dehydrogenase, subunit A, domain 2"/>
    <property type="match status" value="1"/>
</dbReference>
<dbReference type="GO" id="GO:0050660">
    <property type="term" value="F:flavin adenine dinucleotide binding"/>
    <property type="evidence" value="ECO:0007669"/>
    <property type="project" value="InterPro"/>
</dbReference>
<dbReference type="PROSITE" id="PS00073">
    <property type="entry name" value="ACYL_COA_DH_2"/>
    <property type="match status" value="1"/>
</dbReference>
<gene>
    <name evidence="8" type="ORF">NOCA150303</name>
</gene>
<feature type="domain" description="Acyl-CoA oxidase/dehydrogenase middle" evidence="6">
    <location>
        <begin position="239"/>
        <end position="328"/>
    </location>
</feature>
<feature type="domain" description="Acyl-CoA dehydrogenase/oxidase N-terminal" evidence="7">
    <location>
        <begin position="117"/>
        <end position="226"/>
    </location>
</feature>
<dbReference type="InterPro" id="IPR009075">
    <property type="entry name" value="AcylCo_DH/oxidase_C"/>
</dbReference>
<protein>
    <submittedName>
        <fullName evidence="8">Putative acyl-CoA dehydrogenase</fullName>
        <ecNumber evidence="8">1.3.8.-</ecNumber>
    </submittedName>
</protein>
<dbReference type="EMBL" id="CZKB01000025">
    <property type="protein sequence ID" value="CUR62003.1"/>
    <property type="molecule type" value="Genomic_DNA"/>
</dbReference>
<evidence type="ECO:0000313" key="8">
    <source>
        <dbReference type="EMBL" id="CUR62003.1"/>
    </source>
</evidence>
<dbReference type="PANTHER" id="PTHR43884:SF12">
    <property type="entry name" value="ISOVALERYL-COA DEHYDROGENASE, MITOCHONDRIAL-RELATED"/>
    <property type="match status" value="1"/>
</dbReference>
<dbReference type="Pfam" id="PF02770">
    <property type="entry name" value="Acyl-CoA_dh_M"/>
    <property type="match status" value="1"/>
</dbReference>
<dbReference type="InterPro" id="IPR013786">
    <property type="entry name" value="AcylCoA_DH/ox_N"/>
</dbReference>
<dbReference type="SUPFAM" id="SSF56645">
    <property type="entry name" value="Acyl-CoA dehydrogenase NM domain-like"/>
    <property type="match status" value="1"/>
</dbReference>
<comment type="cofactor">
    <cofactor evidence="1">
        <name>FAD</name>
        <dbReference type="ChEBI" id="CHEBI:57692"/>
    </cofactor>
</comment>
<evidence type="ECO:0000256" key="4">
    <source>
        <dbReference type="ARBA" id="ARBA00022827"/>
    </source>
</evidence>
<keyword evidence="3" id="KW-0285">Flavoprotein</keyword>
<dbReference type="Pfam" id="PF02771">
    <property type="entry name" value="Acyl-CoA_dh_N"/>
    <property type="match status" value="1"/>
</dbReference>
<dbReference type="EC" id="1.3.8.-" evidence="8"/>
<dbReference type="InterPro" id="IPR006091">
    <property type="entry name" value="Acyl-CoA_Oxase/DH_mid-dom"/>
</dbReference>
<dbReference type="PANTHER" id="PTHR43884">
    <property type="entry name" value="ACYL-COA DEHYDROGENASE"/>
    <property type="match status" value="1"/>
</dbReference>
<sequence>MTGTTGRPLALGVTRSYSFVMSIMNSLRPGGRHGLSSRETRDPIGLAVAAVNRLAQSDLIDRVGLRRQTEQAVYATTRNGFRVATAAGRTFARAGRRTAGERPAAAASRGLFDLTPTEDEQMLVDVVTELAGEVLRPAAAEADEACAAPVAVLRAAQEVGLPVLGVPESLGGIMEERSAMAGTLVGEALARGDMGLAVATLAPGAVATAIGLWGTEAQQQTYLPAFTGSADGQDVPVAALTIAEPTVLFDPFALATTALRDGDGYVLDGVKSAVVRGAEAELFVVAAMLDGTPALFLVESGAEGLEVEADPSMGVRAAALSRLHLTGVRVEGDALLGDTDGTAYTECVRLSRLAWCALAVGTGQAVLDYVKDYVNEREAFGEPISHRQSVAFMVADIAIELQAMRLLTWKAASRAARGQDFAREVGLARQLCAEKGMKIGLDGVQLLGGHGFVKEHPVERWYRDLRAVGLMEGAVLV</sequence>
<dbReference type="SUPFAM" id="SSF47203">
    <property type="entry name" value="Acyl-CoA dehydrogenase C-terminal domain-like"/>
    <property type="match status" value="1"/>
</dbReference>
<feature type="domain" description="Acyl-CoA dehydrogenase/oxidase C-terminal" evidence="5">
    <location>
        <begin position="346"/>
        <end position="474"/>
    </location>
</feature>
<evidence type="ECO:0000259" key="5">
    <source>
        <dbReference type="Pfam" id="PF00441"/>
    </source>
</evidence>
<keyword evidence="4" id="KW-0274">FAD</keyword>
<dbReference type="Pfam" id="PF00441">
    <property type="entry name" value="Acyl-CoA_dh_1"/>
    <property type="match status" value="1"/>
</dbReference>
<dbReference type="InterPro" id="IPR006089">
    <property type="entry name" value="Acyl-CoA_DH_CS"/>
</dbReference>
<keyword evidence="8" id="KW-0560">Oxidoreductase</keyword>
<organism evidence="8">
    <name type="scientific">metagenome</name>
    <dbReference type="NCBI Taxonomy" id="256318"/>
    <lineage>
        <taxon>unclassified sequences</taxon>
        <taxon>metagenomes</taxon>
    </lineage>
</organism>
<proteinExistence type="inferred from homology"/>
<dbReference type="InterPro" id="IPR037069">
    <property type="entry name" value="AcylCoA_DH/ox_N_sf"/>
</dbReference>
<dbReference type="Gene3D" id="1.10.540.10">
    <property type="entry name" value="Acyl-CoA dehydrogenase/oxidase, N-terminal domain"/>
    <property type="match status" value="1"/>
</dbReference>
<evidence type="ECO:0000259" key="6">
    <source>
        <dbReference type="Pfam" id="PF02770"/>
    </source>
</evidence>
<dbReference type="AlphaFoldDB" id="A0A2P2CJ72"/>
<name>A0A2P2CJ72_9ZZZZ</name>
<evidence type="ECO:0000259" key="7">
    <source>
        <dbReference type="Pfam" id="PF02771"/>
    </source>
</evidence>
<evidence type="ECO:0000256" key="1">
    <source>
        <dbReference type="ARBA" id="ARBA00001974"/>
    </source>
</evidence>
<dbReference type="GO" id="GO:0003995">
    <property type="term" value="F:acyl-CoA dehydrogenase activity"/>
    <property type="evidence" value="ECO:0007669"/>
    <property type="project" value="InterPro"/>
</dbReference>
<accession>A0A2P2CJ72</accession>
<dbReference type="InterPro" id="IPR036250">
    <property type="entry name" value="AcylCo_DH-like_C"/>
</dbReference>
<dbReference type="InterPro" id="IPR046373">
    <property type="entry name" value="Acyl-CoA_Oxase/DH_mid-dom_sf"/>
</dbReference>
<reference evidence="8" key="1">
    <citation type="submission" date="2015-08" db="EMBL/GenBank/DDBJ databases">
        <authorList>
            <person name="Babu N.S."/>
            <person name="Beckwith C.J."/>
            <person name="Beseler K.G."/>
            <person name="Brison A."/>
            <person name="Carone J.V."/>
            <person name="Caskin T.P."/>
            <person name="Diamond M."/>
            <person name="Durham M.E."/>
            <person name="Foxe J.M."/>
            <person name="Go M."/>
            <person name="Henderson B.A."/>
            <person name="Jones I.B."/>
            <person name="McGettigan J.A."/>
            <person name="Micheletti S.J."/>
            <person name="Nasrallah M.E."/>
            <person name="Ortiz D."/>
            <person name="Piller C.R."/>
            <person name="Privatt S.R."/>
            <person name="Schneider S.L."/>
            <person name="Sharp S."/>
            <person name="Smith T.C."/>
            <person name="Stanton J.D."/>
            <person name="Ullery H.E."/>
            <person name="Wilson R.J."/>
            <person name="Serrano M.G."/>
            <person name="Buck G."/>
            <person name="Lee V."/>
            <person name="Wang Y."/>
            <person name="Carvalho R."/>
            <person name="Voegtly L."/>
            <person name="Shi R."/>
            <person name="Duckworth R."/>
            <person name="Johnson A."/>
            <person name="Loviza R."/>
            <person name="Walstead R."/>
            <person name="Shah Z."/>
            <person name="Kiflezghi M."/>
            <person name="Wade K."/>
            <person name="Ball S.L."/>
            <person name="Bradley K.W."/>
            <person name="Asai D.J."/>
            <person name="Bowman C.A."/>
            <person name="Russell D.A."/>
            <person name="Pope W.H."/>
            <person name="Jacobs-Sera D."/>
            <person name="Hendrix R.W."/>
            <person name="Hatfull G.F."/>
        </authorList>
    </citation>
    <scope>NUCLEOTIDE SEQUENCE</scope>
</reference>
<dbReference type="Gene3D" id="1.20.140.10">
    <property type="entry name" value="Butyryl-CoA Dehydrogenase, subunit A, domain 3"/>
    <property type="match status" value="1"/>
</dbReference>
<comment type="similarity">
    <text evidence="2">Belongs to the acyl-CoA dehydrogenase family.</text>
</comment>
<evidence type="ECO:0000256" key="3">
    <source>
        <dbReference type="ARBA" id="ARBA00022630"/>
    </source>
</evidence>